<dbReference type="Proteomes" id="UP000761264">
    <property type="component" value="Unassembled WGS sequence"/>
</dbReference>
<evidence type="ECO:0000259" key="4">
    <source>
        <dbReference type="SMART" id="SM00738"/>
    </source>
</evidence>
<dbReference type="SUPFAM" id="SSF82679">
    <property type="entry name" value="N-utilization substance G protein NusG, N-terminal domain"/>
    <property type="match status" value="1"/>
</dbReference>
<dbReference type="EMBL" id="JAAQPH010000007">
    <property type="protein sequence ID" value="NIA69031.1"/>
    <property type="molecule type" value="Genomic_DNA"/>
</dbReference>
<keyword evidence="6" id="KW-1185">Reference proteome</keyword>
<keyword evidence="2" id="KW-0805">Transcription regulation</keyword>
<dbReference type="SMART" id="SM00738">
    <property type="entry name" value="NGN"/>
    <property type="match status" value="1"/>
</dbReference>
<protein>
    <submittedName>
        <fullName evidence="5">Transcriptional activator RfaH</fullName>
    </submittedName>
</protein>
<dbReference type="Gene3D" id="3.30.70.940">
    <property type="entry name" value="NusG, N-terminal domain"/>
    <property type="match status" value="1"/>
</dbReference>
<evidence type="ECO:0000256" key="1">
    <source>
        <dbReference type="ARBA" id="ARBA00022814"/>
    </source>
</evidence>
<keyword evidence="3" id="KW-0804">Transcription</keyword>
<proteinExistence type="predicted"/>
<name>A0A967C289_9PROT</name>
<dbReference type="AlphaFoldDB" id="A0A967C289"/>
<gene>
    <name evidence="5" type="ORF">HBA54_10555</name>
</gene>
<dbReference type="InterPro" id="IPR036735">
    <property type="entry name" value="NGN_dom_sf"/>
</dbReference>
<dbReference type="GO" id="GO:0031564">
    <property type="term" value="P:transcription antitermination"/>
    <property type="evidence" value="ECO:0007669"/>
    <property type="project" value="UniProtKB-KW"/>
</dbReference>
<evidence type="ECO:0000313" key="6">
    <source>
        <dbReference type="Proteomes" id="UP000761264"/>
    </source>
</evidence>
<organism evidence="5 6">
    <name type="scientific">Pelagibius litoralis</name>
    <dbReference type="NCBI Taxonomy" id="374515"/>
    <lineage>
        <taxon>Bacteria</taxon>
        <taxon>Pseudomonadati</taxon>
        <taxon>Pseudomonadota</taxon>
        <taxon>Alphaproteobacteria</taxon>
        <taxon>Rhodospirillales</taxon>
        <taxon>Rhodovibrionaceae</taxon>
        <taxon>Pelagibius</taxon>
    </lineage>
</organism>
<dbReference type="SUPFAM" id="SSF50104">
    <property type="entry name" value="Translation proteins SH3-like domain"/>
    <property type="match status" value="1"/>
</dbReference>
<dbReference type="PANTHER" id="PTHR30265:SF7">
    <property type="entry name" value="TRANSCRIPTION ANTITERMINATION PROTEIN RFAH"/>
    <property type="match status" value="1"/>
</dbReference>
<dbReference type="GO" id="GO:0005829">
    <property type="term" value="C:cytosol"/>
    <property type="evidence" value="ECO:0007669"/>
    <property type="project" value="TreeGrafter"/>
</dbReference>
<keyword evidence="1" id="KW-0889">Transcription antitermination</keyword>
<feature type="domain" description="NusG-like N-terminal" evidence="4">
    <location>
        <begin position="1"/>
        <end position="100"/>
    </location>
</feature>
<dbReference type="InterPro" id="IPR008991">
    <property type="entry name" value="Translation_prot_SH3-like_sf"/>
</dbReference>
<evidence type="ECO:0000256" key="3">
    <source>
        <dbReference type="ARBA" id="ARBA00023163"/>
    </source>
</evidence>
<dbReference type="RefSeq" id="WP_167224236.1">
    <property type="nucleotide sequence ID" value="NZ_JAAQPH010000007.1"/>
</dbReference>
<dbReference type="Pfam" id="PF02357">
    <property type="entry name" value="NusG"/>
    <property type="match status" value="1"/>
</dbReference>
<dbReference type="PANTHER" id="PTHR30265">
    <property type="entry name" value="RHO-INTERACTING TRANSCRIPTION TERMINATION FACTOR NUSG"/>
    <property type="match status" value="1"/>
</dbReference>
<dbReference type="InterPro" id="IPR043425">
    <property type="entry name" value="NusG-like"/>
</dbReference>
<evidence type="ECO:0000256" key="2">
    <source>
        <dbReference type="ARBA" id="ARBA00023015"/>
    </source>
</evidence>
<dbReference type="GO" id="GO:0006354">
    <property type="term" value="P:DNA-templated transcription elongation"/>
    <property type="evidence" value="ECO:0007669"/>
    <property type="project" value="InterPro"/>
</dbReference>
<reference evidence="5" key="1">
    <citation type="submission" date="2020-03" db="EMBL/GenBank/DDBJ databases">
        <title>Genome of Pelagibius litoralis DSM 21314T.</title>
        <authorList>
            <person name="Wang G."/>
        </authorList>
    </citation>
    <scope>NUCLEOTIDE SEQUENCE</scope>
    <source>
        <strain evidence="5">DSM 21314</strain>
    </source>
</reference>
<evidence type="ECO:0000313" key="5">
    <source>
        <dbReference type="EMBL" id="NIA69031.1"/>
    </source>
</evidence>
<accession>A0A967C289</accession>
<sequence>MKHWYVAQTLVRAEETARLNLARQGFEPYLPRYWRERRHARRRDLVKAPLFPGYIFVQLDLEKAPWRSINGTLGVSQLICNGERPSAVAEGVVEAIRAREGDDGLIQLQAPTFQKGEALRIVSGALADCFGFFEKMADQERVILLLDLLGRKVQVQAPLGAVVPGP</sequence>
<dbReference type="InterPro" id="IPR006645">
    <property type="entry name" value="NGN-like_dom"/>
</dbReference>
<comment type="caution">
    <text evidence="5">The sequence shown here is derived from an EMBL/GenBank/DDBJ whole genome shotgun (WGS) entry which is preliminary data.</text>
</comment>